<dbReference type="RefSeq" id="WP_005843491.1">
    <property type="nucleotide sequence ID" value="NZ_JADU01000026.1"/>
</dbReference>
<evidence type="ECO:0000256" key="1">
    <source>
        <dbReference type="SAM" id="SignalP"/>
    </source>
</evidence>
<keyword evidence="1" id="KW-0732">Signal</keyword>
<dbReference type="PROSITE" id="PS51257">
    <property type="entry name" value="PROKAR_LIPOPROTEIN"/>
    <property type="match status" value="1"/>
</dbReference>
<organism evidence="2 3">
    <name type="scientific">Hallella seregens ATCC 51272</name>
    <dbReference type="NCBI Taxonomy" id="1336250"/>
    <lineage>
        <taxon>Bacteria</taxon>
        <taxon>Pseudomonadati</taxon>
        <taxon>Bacteroidota</taxon>
        <taxon>Bacteroidia</taxon>
        <taxon>Bacteroidales</taxon>
        <taxon>Prevotellaceae</taxon>
        <taxon>Hallella</taxon>
    </lineage>
</organism>
<feature type="chain" id="PRO_5046201307" evidence="1">
    <location>
        <begin position="26"/>
        <end position="561"/>
    </location>
</feature>
<sequence>MNKRFLRLALTVLTGLLLTACGNDSQPDAPVKEEKQSAATFSINIASYNDEEEITRSSKLEETQRQAIDLGNGLEAELSIERDTMQSNTHAAQTRAAMPNQHYTIYAMQGGSRVGDVLKGTVSGSGTSQHFTPDAGYKDRLLLPAGTYTFVCYNDKVSDDGTRLSVTRANAGTALIGTTTATISGVRYNVHFVMKHQAARVRVKMMTYWPIQNIKGSLQGNNVNELATYQADPTATPTYSAPATFNEALTYPDDLVEEPYGTGENGREYGRYYSETQNYQYVLPNTNANQLSLKFTSGELYRDPQHHSKSLVGYLHNITTSKPLLANGSYVLRVDIYYKANYLFEDGVVRTYVNRGTHTPIAAVLKDNDGTAHSGTAIALLIAAEQNWSTTYPQQDTPTMTTNFTTHAAAMDGESQTWSNFYTPDGTIKALSTKYPAFYYGANLFDSRDATGQMTTRLGANLSRWYIPSFGEWKLAAHVLGYLDLSNVNDWGDYTNGWDYQMYKVFFLQAGGQYFPVNYSWATAETTDSYAGWAANTETQGFRFGWTGKFNTLFIHPFIHF</sequence>
<dbReference type="EMBL" id="JBHLZF010000002">
    <property type="protein sequence ID" value="MFB9897483.1"/>
    <property type="molecule type" value="Genomic_DNA"/>
</dbReference>
<evidence type="ECO:0000313" key="3">
    <source>
        <dbReference type="Proteomes" id="UP001589688"/>
    </source>
</evidence>
<dbReference type="Proteomes" id="UP001589688">
    <property type="component" value="Unassembled WGS sequence"/>
</dbReference>
<comment type="caution">
    <text evidence="2">The sequence shown here is derived from an EMBL/GenBank/DDBJ whole genome shotgun (WGS) entry which is preliminary data.</text>
</comment>
<feature type="signal peptide" evidence="1">
    <location>
        <begin position="1"/>
        <end position="25"/>
    </location>
</feature>
<keyword evidence="3" id="KW-1185">Reference proteome</keyword>
<protein>
    <submittedName>
        <fullName evidence="2">Uncharacterized protein</fullName>
    </submittedName>
</protein>
<evidence type="ECO:0000313" key="2">
    <source>
        <dbReference type="EMBL" id="MFB9897483.1"/>
    </source>
</evidence>
<gene>
    <name evidence="2" type="ORF">ACFFK8_06675</name>
</gene>
<accession>A0ABV5ZLC0</accession>
<proteinExistence type="predicted"/>
<reference evidence="2 3" key="1">
    <citation type="submission" date="2024-09" db="EMBL/GenBank/DDBJ databases">
        <authorList>
            <person name="Sun Q."/>
            <person name="Mori K."/>
        </authorList>
    </citation>
    <scope>NUCLEOTIDE SEQUENCE [LARGE SCALE GENOMIC DNA]</scope>
    <source>
        <strain evidence="2 3">ATCC 51272</strain>
    </source>
</reference>
<name>A0ABV5ZLC0_9BACT</name>